<dbReference type="Proteomes" id="UP001186974">
    <property type="component" value="Unassembled WGS sequence"/>
</dbReference>
<protein>
    <submittedName>
        <fullName evidence="1">Uncharacterized protein</fullName>
    </submittedName>
</protein>
<comment type="caution">
    <text evidence="1">The sequence shown here is derived from an EMBL/GenBank/DDBJ whole genome shotgun (WGS) entry which is preliminary data.</text>
</comment>
<keyword evidence="2" id="KW-1185">Reference proteome</keyword>
<proteinExistence type="predicted"/>
<name>A0ACC3DJ59_9PEZI</name>
<reference evidence="1" key="1">
    <citation type="submission" date="2024-09" db="EMBL/GenBank/DDBJ databases">
        <title>Black Yeasts Isolated from many extreme environments.</title>
        <authorList>
            <person name="Coleine C."/>
            <person name="Stajich J.E."/>
            <person name="Selbmann L."/>
        </authorList>
    </citation>
    <scope>NUCLEOTIDE SEQUENCE</scope>
    <source>
        <strain evidence="1">CCFEE 5737</strain>
    </source>
</reference>
<evidence type="ECO:0000313" key="2">
    <source>
        <dbReference type="Proteomes" id="UP001186974"/>
    </source>
</evidence>
<sequence length="159" mass="17505">MIALGCLDQDVWEGAVNAFLVHRAFLRQSPVTARRCPSDQPTSVIAQQLMQLVSRIITGILQDDKWEDVCDEYDLLPDTVDIIDGRVFNAIAAVLDTDNAERVRSSLGTPLKVYNEGIQLLEDGEPITLDTESLSESETNDESDTQEANGAAKKAAQKR</sequence>
<evidence type="ECO:0000313" key="1">
    <source>
        <dbReference type="EMBL" id="KAK3076663.1"/>
    </source>
</evidence>
<organism evidence="1 2">
    <name type="scientific">Coniosporium uncinatum</name>
    <dbReference type="NCBI Taxonomy" id="93489"/>
    <lineage>
        <taxon>Eukaryota</taxon>
        <taxon>Fungi</taxon>
        <taxon>Dikarya</taxon>
        <taxon>Ascomycota</taxon>
        <taxon>Pezizomycotina</taxon>
        <taxon>Dothideomycetes</taxon>
        <taxon>Dothideomycetes incertae sedis</taxon>
        <taxon>Coniosporium</taxon>
    </lineage>
</organism>
<feature type="non-terminal residue" evidence="1">
    <location>
        <position position="159"/>
    </location>
</feature>
<accession>A0ACC3DJ59</accession>
<gene>
    <name evidence="1" type="ORF">LTS18_012402</name>
</gene>
<dbReference type="EMBL" id="JAWDJW010003706">
    <property type="protein sequence ID" value="KAK3076663.1"/>
    <property type="molecule type" value="Genomic_DNA"/>
</dbReference>